<feature type="domain" description="Nitroreductase" evidence="2">
    <location>
        <begin position="115"/>
        <end position="291"/>
    </location>
</feature>
<evidence type="ECO:0000259" key="2">
    <source>
        <dbReference type="Pfam" id="PF00881"/>
    </source>
</evidence>
<organism evidence="3 4">
    <name type="scientific">Actinokineospora fastidiosa</name>
    <dbReference type="NCBI Taxonomy" id="1816"/>
    <lineage>
        <taxon>Bacteria</taxon>
        <taxon>Bacillati</taxon>
        <taxon>Actinomycetota</taxon>
        <taxon>Actinomycetes</taxon>
        <taxon>Pseudonocardiales</taxon>
        <taxon>Pseudonocardiaceae</taxon>
        <taxon>Actinokineospora</taxon>
    </lineage>
</organism>
<feature type="region of interest" description="Disordered" evidence="1">
    <location>
        <begin position="288"/>
        <end position="309"/>
    </location>
</feature>
<name>A0A918LB89_9PSEU</name>
<comment type="caution">
    <text evidence="3">The sequence shown here is derived from an EMBL/GenBank/DDBJ whole genome shotgun (WGS) entry which is preliminary data.</text>
</comment>
<reference evidence="3" key="1">
    <citation type="journal article" date="2014" name="Int. J. Syst. Evol. Microbiol.">
        <title>Complete genome sequence of Corynebacterium casei LMG S-19264T (=DSM 44701T), isolated from a smear-ripened cheese.</title>
        <authorList>
            <consortium name="US DOE Joint Genome Institute (JGI-PGF)"/>
            <person name="Walter F."/>
            <person name="Albersmeier A."/>
            <person name="Kalinowski J."/>
            <person name="Ruckert C."/>
        </authorList>
    </citation>
    <scope>NUCLEOTIDE SEQUENCE</scope>
    <source>
        <strain evidence="3">JCM 3276</strain>
    </source>
</reference>
<evidence type="ECO:0000313" key="3">
    <source>
        <dbReference type="EMBL" id="GGS28424.1"/>
    </source>
</evidence>
<sequence length="309" mass="32982">MSGWTADEANAIAAAMSRAPSVHNSQPWALELADSTASVIERTDIAVPRHDPFGRDRLISCGAALATVHAAVRGLGHQAGWTWLPDPARPDVVGHVDAHGPRPPDAADRGRFLAIAARRSHRGAFLPTPVDAALLHRLARAARVPGTTVHLVRPDQKNPLARTLGYSASVIRHDRAYLRELSAWTAADGLPPDQGQPIPVLVNRHTAIPDQVVLARRLAAETQFVVTTDGDTRRDHLGAGMALQRLWLTAVASGLAGSLITQPLHVSEARAALVTDLGLPGPPQAVLRIGHPAHVTPPTHRRPLADLVR</sequence>
<evidence type="ECO:0000313" key="4">
    <source>
        <dbReference type="Proteomes" id="UP000660680"/>
    </source>
</evidence>
<dbReference type="EMBL" id="BMRB01000002">
    <property type="protein sequence ID" value="GGS28424.1"/>
    <property type="molecule type" value="Genomic_DNA"/>
</dbReference>
<keyword evidence="4" id="KW-1185">Reference proteome</keyword>
<reference evidence="3" key="2">
    <citation type="submission" date="2020-09" db="EMBL/GenBank/DDBJ databases">
        <authorList>
            <person name="Sun Q."/>
            <person name="Ohkuma M."/>
        </authorList>
    </citation>
    <scope>NUCLEOTIDE SEQUENCE</scope>
    <source>
        <strain evidence="3">JCM 3276</strain>
    </source>
</reference>
<dbReference type="Gene3D" id="3.40.109.10">
    <property type="entry name" value="NADH Oxidase"/>
    <property type="match status" value="1"/>
</dbReference>
<accession>A0A918LB89</accession>
<dbReference type="InterPro" id="IPR050627">
    <property type="entry name" value="Nitroreductase/BluB"/>
</dbReference>
<dbReference type="InterPro" id="IPR000415">
    <property type="entry name" value="Nitroreductase-like"/>
</dbReference>
<dbReference type="RefSeq" id="WP_229786800.1">
    <property type="nucleotide sequence ID" value="NZ_BMRB01000002.1"/>
</dbReference>
<dbReference type="AlphaFoldDB" id="A0A918LB89"/>
<dbReference type="GO" id="GO:0016491">
    <property type="term" value="F:oxidoreductase activity"/>
    <property type="evidence" value="ECO:0007669"/>
    <property type="project" value="InterPro"/>
</dbReference>
<gene>
    <name evidence="3" type="ORF">GCM10010171_21870</name>
</gene>
<dbReference type="Pfam" id="PF00881">
    <property type="entry name" value="Nitroreductase"/>
    <property type="match status" value="1"/>
</dbReference>
<proteinExistence type="predicted"/>
<dbReference type="NCBIfam" id="NF047509">
    <property type="entry name" value="Rv3131_FMN_oxido"/>
    <property type="match status" value="1"/>
</dbReference>
<dbReference type="Proteomes" id="UP000660680">
    <property type="component" value="Unassembled WGS sequence"/>
</dbReference>
<dbReference type="PANTHER" id="PTHR23026">
    <property type="entry name" value="NADPH NITROREDUCTASE"/>
    <property type="match status" value="1"/>
</dbReference>
<dbReference type="PANTHER" id="PTHR23026:SF123">
    <property type="entry name" value="NAD(P)H NITROREDUCTASE RV3131-RELATED"/>
    <property type="match status" value="1"/>
</dbReference>
<dbReference type="SUPFAM" id="SSF55469">
    <property type="entry name" value="FMN-dependent nitroreductase-like"/>
    <property type="match status" value="2"/>
</dbReference>
<protein>
    <submittedName>
        <fullName evidence="3">NAD(P)H nitroreductase</fullName>
    </submittedName>
</protein>
<evidence type="ECO:0000256" key="1">
    <source>
        <dbReference type="SAM" id="MobiDB-lite"/>
    </source>
</evidence>
<dbReference type="InterPro" id="IPR029479">
    <property type="entry name" value="Nitroreductase"/>
</dbReference>